<proteinExistence type="predicted"/>
<sequence>DKVAGVVGGSDGGRVGCSRKWRENKEMGILEIGGKHCAVHNVSNVGVTGKVVLFGDFTTLVPV</sequence>
<accession>A0A699JJ27</accession>
<name>A0A699JJ27_TANCI</name>
<dbReference type="EMBL" id="BKCJ010417399">
    <property type="protein sequence ID" value="GFA39987.1"/>
    <property type="molecule type" value="Genomic_DNA"/>
</dbReference>
<evidence type="ECO:0000313" key="1">
    <source>
        <dbReference type="EMBL" id="GFA39987.1"/>
    </source>
</evidence>
<protein>
    <submittedName>
        <fullName evidence="1">Uncharacterized protein</fullName>
    </submittedName>
</protein>
<feature type="non-terminal residue" evidence="1">
    <location>
        <position position="63"/>
    </location>
</feature>
<comment type="caution">
    <text evidence="1">The sequence shown here is derived from an EMBL/GenBank/DDBJ whole genome shotgun (WGS) entry which is preliminary data.</text>
</comment>
<gene>
    <name evidence="1" type="ORF">Tci_611959</name>
</gene>
<feature type="non-terminal residue" evidence="1">
    <location>
        <position position="1"/>
    </location>
</feature>
<organism evidence="1">
    <name type="scientific">Tanacetum cinerariifolium</name>
    <name type="common">Dalmatian daisy</name>
    <name type="synonym">Chrysanthemum cinerariifolium</name>
    <dbReference type="NCBI Taxonomy" id="118510"/>
    <lineage>
        <taxon>Eukaryota</taxon>
        <taxon>Viridiplantae</taxon>
        <taxon>Streptophyta</taxon>
        <taxon>Embryophyta</taxon>
        <taxon>Tracheophyta</taxon>
        <taxon>Spermatophyta</taxon>
        <taxon>Magnoliopsida</taxon>
        <taxon>eudicotyledons</taxon>
        <taxon>Gunneridae</taxon>
        <taxon>Pentapetalae</taxon>
        <taxon>asterids</taxon>
        <taxon>campanulids</taxon>
        <taxon>Asterales</taxon>
        <taxon>Asteraceae</taxon>
        <taxon>Asteroideae</taxon>
        <taxon>Anthemideae</taxon>
        <taxon>Anthemidinae</taxon>
        <taxon>Tanacetum</taxon>
    </lineage>
</organism>
<dbReference type="AlphaFoldDB" id="A0A699JJ27"/>
<reference evidence="1" key="1">
    <citation type="journal article" date="2019" name="Sci. Rep.">
        <title>Draft genome of Tanacetum cinerariifolium, the natural source of mosquito coil.</title>
        <authorList>
            <person name="Yamashiro T."/>
            <person name="Shiraishi A."/>
            <person name="Satake H."/>
            <person name="Nakayama K."/>
        </authorList>
    </citation>
    <scope>NUCLEOTIDE SEQUENCE</scope>
</reference>